<protein>
    <submittedName>
        <fullName evidence="2">MarR family transcriptional regulator</fullName>
    </submittedName>
</protein>
<dbReference type="Gene3D" id="1.10.10.10">
    <property type="entry name" value="Winged helix-like DNA-binding domain superfamily/Winged helix DNA-binding domain"/>
    <property type="match status" value="1"/>
</dbReference>
<evidence type="ECO:0000313" key="3">
    <source>
        <dbReference type="Proteomes" id="UP000676325"/>
    </source>
</evidence>
<evidence type="ECO:0000313" key="2">
    <source>
        <dbReference type="EMBL" id="MBR7828212.1"/>
    </source>
</evidence>
<dbReference type="PANTHER" id="PTHR33164">
    <property type="entry name" value="TRANSCRIPTIONAL REGULATOR, MARR FAMILY"/>
    <property type="match status" value="1"/>
</dbReference>
<feature type="domain" description="HTH marR-type" evidence="1">
    <location>
        <begin position="18"/>
        <end position="157"/>
    </location>
</feature>
<organism evidence="2 3">
    <name type="scientific">Actinospica acidithermotolerans</name>
    <dbReference type="NCBI Taxonomy" id="2828514"/>
    <lineage>
        <taxon>Bacteria</taxon>
        <taxon>Bacillati</taxon>
        <taxon>Actinomycetota</taxon>
        <taxon>Actinomycetes</taxon>
        <taxon>Catenulisporales</taxon>
        <taxon>Actinospicaceae</taxon>
        <taxon>Actinospica</taxon>
    </lineage>
</organism>
<keyword evidence="3" id="KW-1185">Reference proteome</keyword>
<dbReference type="PANTHER" id="PTHR33164:SF57">
    <property type="entry name" value="MARR-FAMILY TRANSCRIPTIONAL REGULATOR"/>
    <property type="match status" value="1"/>
</dbReference>
<dbReference type="AlphaFoldDB" id="A0A941EBH4"/>
<comment type="caution">
    <text evidence="2">The sequence shown here is derived from an EMBL/GenBank/DDBJ whole genome shotgun (WGS) entry which is preliminary data.</text>
</comment>
<dbReference type="Proteomes" id="UP000676325">
    <property type="component" value="Unassembled WGS sequence"/>
</dbReference>
<dbReference type="SMART" id="SM00347">
    <property type="entry name" value="HTH_MARR"/>
    <property type="match status" value="1"/>
</dbReference>
<accession>A0A941EBH4</accession>
<dbReference type="InterPro" id="IPR011991">
    <property type="entry name" value="ArsR-like_HTH"/>
</dbReference>
<dbReference type="CDD" id="cd00090">
    <property type="entry name" value="HTH_ARSR"/>
    <property type="match status" value="1"/>
</dbReference>
<dbReference type="GO" id="GO:0006950">
    <property type="term" value="P:response to stress"/>
    <property type="evidence" value="ECO:0007669"/>
    <property type="project" value="TreeGrafter"/>
</dbReference>
<dbReference type="RefSeq" id="WP_212519349.1">
    <property type="nucleotide sequence ID" value="NZ_JAGSOH010000051.1"/>
</dbReference>
<gene>
    <name evidence="2" type="ORF">KDK95_18000</name>
</gene>
<sequence>MTAAQPASARSAAQPGDARALTDTVARLRRVLRSSIRTDYPWEALPMAQVEVMQLLQEVAPARVGDLANRLRLSPSTVSGLIGQLMTAGLVERGTDPKDRRMSVVELTEAGSAQLAEWTSAHERRIAAALDRLGVVERYAIAAALPALGQLVEYLSDQQSDEQAATS</sequence>
<dbReference type="EMBL" id="JAGSOH010000051">
    <property type="protein sequence ID" value="MBR7828212.1"/>
    <property type="molecule type" value="Genomic_DNA"/>
</dbReference>
<dbReference type="PROSITE" id="PS50995">
    <property type="entry name" value="HTH_MARR_2"/>
    <property type="match status" value="1"/>
</dbReference>
<dbReference type="InterPro" id="IPR000835">
    <property type="entry name" value="HTH_MarR-typ"/>
</dbReference>
<dbReference type="Pfam" id="PF01047">
    <property type="entry name" value="MarR"/>
    <property type="match status" value="1"/>
</dbReference>
<proteinExistence type="predicted"/>
<evidence type="ECO:0000259" key="1">
    <source>
        <dbReference type="PROSITE" id="PS50995"/>
    </source>
</evidence>
<dbReference type="InterPro" id="IPR036388">
    <property type="entry name" value="WH-like_DNA-bd_sf"/>
</dbReference>
<reference evidence="2" key="1">
    <citation type="submission" date="2021-04" db="EMBL/GenBank/DDBJ databases">
        <title>Genome based classification of Actinospica acidithermotolerans sp. nov., an actinobacterium isolated from an Indonesian hot spring.</title>
        <authorList>
            <person name="Kusuma A.B."/>
            <person name="Putra K.E."/>
            <person name="Nafisah S."/>
            <person name="Loh J."/>
            <person name="Nouioui I."/>
            <person name="Goodfellow M."/>
        </authorList>
    </citation>
    <scope>NUCLEOTIDE SEQUENCE</scope>
    <source>
        <strain evidence="2">MGRD01-02</strain>
    </source>
</reference>
<dbReference type="InterPro" id="IPR039422">
    <property type="entry name" value="MarR/SlyA-like"/>
</dbReference>
<dbReference type="InterPro" id="IPR036390">
    <property type="entry name" value="WH_DNA-bd_sf"/>
</dbReference>
<dbReference type="SUPFAM" id="SSF46785">
    <property type="entry name" value="Winged helix' DNA-binding domain"/>
    <property type="match status" value="1"/>
</dbReference>
<dbReference type="GO" id="GO:0003700">
    <property type="term" value="F:DNA-binding transcription factor activity"/>
    <property type="evidence" value="ECO:0007669"/>
    <property type="project" value="InterPro"/>
</dbReference>
<name>A0A941EBH4_9ACTN</name>